<evidence type="ECO:0000256" key="10">
    <source>
        <dbReference type="ARBA" id="ARBA00044508"/>
    </source>
</evidence>
<dbReference type="Pfam" id="PF22191">
    <property type="entry name" value="IBR_1"/>
    <property type="match status" value="1"/>
</dbReference>
<dbReference type="CDD" id="cd20354">
    <property type="entry name" value="Rcat_RBR_RNF14"/>
    <property type="match status" value="1"/>
</dbReference>
<dbReference type="AlphaFoldDB" id="A0A084AWW8"/>
<feature type="compositionally biased region" description="Acidic residues" evidence="12">
    <location>
        <begin position="672"/>
        <end position="686"/>
    </location>
</feature>
<dbReference type="GO" id="GO:0008270">
    <property type="term" value="F:zinc ion binding"/>
    <property type="evidence" value="ECO:0007669"/>
    <property type="project" value="UniProtKB-KW"/>
</dbReference>
<evidence type="ECO:0000256" key="4">
    <source>
        <dbReference type="ARBA" id="ARBA00022679"/>
    </source>
</evidence>
<keyword evidence="7 11" id="KW-0863">Zinc-finger</keyword>
<feature type="region of interest" description="Disordered" evidence="12">
    <location>
        <begin position="672"/>
        <end position="692"/>
    </location>
</feature>
<name>A0A084AWW8_STACB</name>
<dbReference type="PROSITE" id="PS50089">
    <property type="entry name" value="ZF_RING_2"/>
    <property type="match status" value="1"/>
</dbReference>
<evidence type="ECO:0000259" key="13">
    <source>
        <dbReference type="PROSITE" id="PS50089"/>
    </source>
</evidence>
<dbReference type="SMART" id="SM00647">
    <property type="entry name" value="IBR"/>
    <property type="match status" value="2"/>
</dbReference>
<dbReference type="HOGENOM" id="CLU_021364_3_0_1"/>
<dbReference type="EMBL" id="KL648513">
    <property type="protein sequence ID" value="KEY69797.1"/>
    <property type="molecule type" value="Genomic_DNA"/>
</dbReference>
<feature type="compositionally biased region" description="Pro residues" evidence="12">
    <location>
        <begin position="569"/>
        <end position="581"/>
    </location>
</feature>
<dbReference type="Pfam" id="PF05773">
    <property type="entry name" value="RWD"/>
    <property type="match status" value="1"/>
</dbReference>
<dbReference type="InterPro" id="IPR006575">
    <property type="entry name" value="RWD_dom"/>
</dbReference>
<dbReference type="InterPro" id="IPR017907">
    <property type="entry name" value="Znf_RING_CS"/>
</dbReference>
<reference evidence="16 17" key="1">
    <citation type="journal article" date="2014" name="BMC Genomics">
        <title>Comparative genome sequencing reveals chemotype-specific gene clusters in the toxigenic black mold Stachybotrys.</title>
        <authorList>
            <person name="Semeiks J."/>
            <person name="Borek D."/>
            <person name="Otwinowski Z."/>
            <person name="Grishin N.V."/>
        </authorList>
    </citation>
    <scope>NUCLEOTIDE SEQUENCE [LARGE SCALE GENOMIC DNA]</scope>
    <source>
        <strain evidence="17">CBS 109288 / IBT 7711</strain>
    </source>
</reference>
<protein>
    <recommendedName>
        <fullName evidence="3">RBR-type E3 ubiquitin transferase</fullName>
        <ecNumber evidence="3">2.3.2.31</ecNumber>
    </recommendedName>
</protein>
<comment type="catalytic activity">
    <reaction evidence="1">
        <text>[E2 ubiquitin-conjugating enzyme]-S-ubiquitinyl-L-cysteine + [acceptor protein]-L-lysine = [E2 ubiquitin-conjugating enzyme]-L-cysteine + [acceptor protein]-N(6)-ubiquitinyl-L-lysine.</text>
        <dbReference type="EC" id="2.3.2.31"/>
    </reaction>
</comment>
<feature type="region of interest" description="Disordered" evidence="12">
    <location>
        <begin position="324"/>
        <end position="356"/>
    </location>
</feature>
<dbReference type="InterPro" id="IPR016135">
    <property type="entry name" value="UBQ-conjugating_enzyme/RWD"/>
</dbReference>
<gene>
    <name evidence="16" type="ORF">S7711_03775</name>
</gene>
<proteinExistence type="inferred from homology"/>
<dbReference type="InterPro" id="IPR031127">
    <property type="entry name" value="E3_UB_ligase_RBR"/>
</dbReference>
<dbReference type="InterPro" id="IPR002867">
    <property type="entry name" value="IBR_dom"/>
</dbReference>
<dbReference type="InterPro" id="IPR044066">
    <property type="entry name" value="TRIAD_supradom"/>
</dbReference>
<evidence type="ECO:0000256" key="1">
    <source>
        <dbReference type="ARBA" id="ARBA00001798"/>
    </source>
</evidence>
<dbReference type="Pfam" id="PF01485">
    <property type="entry name" value="IBR"/>
    <property type="match status" value="1"/>
</dbReference>
<keyword evidence="5" id="KW-0479">Metal-binding</keyword>
<feature type="domain" description="RING-type" evidence="13">
    <location>
        <begin position="196"/>
        <end position="241"/>
    </location>
</feature>
<keyword evidence="8" id="KW-0833">Ubl conjugation pathway</keyword>
<dbReference type="OrthoDB" id="1431934at2759"/>
<comment type="pathway">
    <text evidence="2">Protein modification; protein ubiquitination.</text>
</comment>
<dbReference type="SMART" id="SM00591">
    <property type="entry name" value="RWD"/>
    <property type="match status" value="1"/>
</dbReference>
<dbReference type="CDD" id="cd23820">
    <property type="entry name" value="RWD_RNF14"/>
    <property type="match status" value="1"/>
</dbReference>
<dbReference type="Gene3D" id="1.20.120.1750">
    <property type="match status" value="1"/>
</dbReference>
<evidence type="ECO:0000256" key="11">
    <source>
        <dbReference type="PROSITE-ProRule" id="PRU00175"/>
    </source>
</evidence>
<dbReference type="FunFam" id="3.30.40.10:FF:000416">
    <property type="entry name" value="RBR-type E3 ubiquitin transferase"/>
    <property type="match status" value="1"/>
</dbReference>
<evidence type="ECO:0000259" key="15">
    <source>
        <dbReference type="PROSITE" id="PS51873"/>
    </source>
</evidence>
<evidence type="ECO:0000313" key="17">
    <source>
        <dbReference type="Proteomes" id="UP000028045"/>
    </source>
</evidence>
<dbReference type="InterPro" id="IPR013083">
    <property type="entry name" value="Znf_RING/FYVE/PHD"/>
</dbReference>
<feature type="region of interest" description="Disordered" evidence="12">
    <location>
        <begin position="563"/>
        <end position="659"/>
    </location>
</feature>
<keyword evidence="17" id="KW-1185">Reference proteome</keyword>
<evidence type="ECO:0000256" key="2">
    <source>
        <dbReference type="ARBA" id="ARBA00004906"/>
    </source>
</evidence>
<dbReference type="PROSITE" id="PS51873">
    <property type="entry name" value="TRIAD"/>
    <property type="match status" value="1"/>
</dbReference>
<dbReference type="PANTHER" id="PTHR11685">
    <property type="entry name" value="RBR FAMILY RING FINGER AND IBR DOMAIN-CONTAINING"/>
    <property type="match status" value="1"/>
</dbReference>
<evidence type="ECO:0000256" key="6">
    <source>
        <dbReference type="ARBA" id="ARBA00022737"/>
    </source>
</evidence>
<evidence type="ECO:0000259" key="14">
    <source>
        <dbReference type="PROSITE" id="PS50908"/>
    </source>
</evidence>
<dbReference type="InterPro" id="IPR001841">
    <property type="entry name" value="Znf_RING"/>
</dbReference>
<dbReference type="EC" id="2.3.2.31" evidence="3"/>
<sequence length="692" mass="75561">MDLETHDPRAEELETLQAIYPEIHRPDPDAQPFTFELELPVEPANPITVTFPAATPAPLPSATAAAAASDQPARSGRLELDSLEVSHLPPLRLRLSLPAGYPLQSPPSVSLSTTPPWLSDETINKLQDDAPRLWDEAGRDMVAFTYIDHVYRAAEDVFGIIGSDGTLQVDPEHKLAVLDYDIQAKKAAFEKETFDCGVCLDPKKGTKCHKMMDCGHVFCLQCLIAFYDDAITAGSIDTVRCLTPNCAKERAEAQANDKGRHARKPKVSVSPSELLQIGLSEDAVKRYVNLKYIIELESDKNTIYCPRQWCDGAARSKKHKKPSGLDFVELSDSGSGSESDDDDDHDDGSHAGADARGNKVKTMEKFDPADLLAVCEDCGLAFCSRCYQSWHGEFIRCHPKRSGDELTFAEKASLDYIKFYTSPCPTCTAPAQKMSGCNHMRCSRCDTHFCYLCSSWLDPGNPYQHYNEQPNGKVTSCYMRLWEDEGDTNGFGPQMIRRPEQMHANVVDPVPVIEEFGDSDSEPEDMDGHRPAANRALHENGHVAVDREAPLVLRIVDDQAAARRARRAVPPPAPEAPPVPVPGRGRNVPNRGGNRGGPAVRGGGVARGGGAARGRAGGPPQGRGGRGRGAQAGAVERQPGDADGNQARQEGGELDPAQQAWVRHFVQLALIDAEDEMEGNSDEEDDAGWRIR</sequence>
<evidence type="ECO:0000256" key="5">
    <source>
        <dbReference type="ARBA" id="ARBA00022723"/>
    </source>
</evidence>
<dbReference type="GO" id="GO:0061630">
    <property type="term" value="F:ubiquitin protein ligase activity"/>
    <property type="evidence" value="ECO:0007669"/>
    <property type="project" value="UniProtKB-EC"/>
</dbReference>
<dbReference type="Gene3D" id="3.10.110.10">
    <property type="entry name" value="Ubiquitin Conjugating Enzyme"/>
    <property type="match status" value="1"/>
</dbReference>
<evidence type="ECO:0000256" key="9">
    <source>
        <dbReference type="ARBA" id="ARBA00022833"/>
    </source>
</evidence>
<keyword evidence="4" id="KW-0808">Transferase</keyword>
<dbReference type="InterPro" id="IPR047548">
    <property type="entry name" value="Rcat_RBR_RNF14"/>
</dbReference>
<dbReference type="Proteomes" id="UP000028045">
    <property type="component" value="Unassembled WGS sequence"/>
</dbReference>
<feature type="domain" description="RING-type" evidence="15">
    <location>
        <begin position="192"/>
        <end position="481"/>
    </location>
</feature>
<evidence type="ECO:0000256" key="7">
    <source>
        <dbReference type="ARBA" id="ARBA00022771"/>
    </source>
</evidence>
<evidence type="ECO:0000256" key="3">
    <source>
        <dbReference type="ARBA" id="ARBA00012251"/>
    </source>
</evidence>
<keyword evidence="6" id="KW-0677">Repeat</keyword>
<feature type="compositionally biased region" description="Gly residues" evidence="12">
    <location>
        <begin position="593"/>
        <end position="630"/>
    </location>
</feature>
<feature type="compositionally biased region" description="Low complexity" evidence="12">
    <location>
        <begin position="582"/>
        <end position="592"/>
    </location>
</feature>
<organism evidence="16 17">
    <name type="scientific">Stachybotrys chartarum (strain CBS 109288 / IBT 7711)</name>
    <name type="common">Toxic black mold</name>
    <name type="synonym">Stilbospora chartarum</name>
    <dbReference type="NCBI Taxonomy" id="1280523"/>
    <lineage>
        <taxon>Eukaryota</taxon>
        <taxon>Fungi</taxon>
        <taxon>Dikarya</taxon>
        <taxon>Ascomycota</taxon>
        <taxon>Pezizomycotina</taxon>
        <taxon>Sordariomycetes</taxon>
        <taxon>Hypocreomycetidae</taxon>
        <taxon>Hypocreales</taxon>
        <taxon>Stachybotryaceae</taxon>
        <taxon>Stachybotrys</taxon>
    </lineage>
</organism>
<dbReference type="Gene3D" id="3.30.40.10">
    <property type="entry name" value="Zinc/RING finger domain, C3HC4 (zinc finger)"/>
    <property type="match status" value="1"/>
</dbReference>
<dbReference type="SUPFAM" id="SSF57850">
    <property type="entry name" value="RING/U-box"/>
    <property type="match status" value="2"/>
</dbReference>
<evidence type="ECO:0000313" key="16">
    <source>
        <dbReference type="EMBL" id="KEY69797.1"/>
    </source>
</evidence>
<evidence type="ECO:0000256" key="12">
    <source>
        <dbReference type="SAM" id="MobiDB-lite"/>
    </source>
</evidence>
<dbReference type="GO" id="GO:0016567">
    <property type="term" value="P:protein ubiquitination"/>
    <property type="evidence" value="ECO:0007669"/>
    <property type="project" value="InterPro"/>
</dbReference>
<feature type="domain" description="RWD" evidence="14">
    <location>
        <begin position="11"/>
        <end position="157"/>
    </location>
</feature>
<evidence type="ECO:0000256" key="8">
    <source>
        <dbReference type="ARBA" id="ARBA00022786"/>
    </source>
</evidence>
<dbReference type="SUPFAM" id="SSF54495">
    <property type="entry name" value="UBC-like"/>
    <property type="match status" value="1"/>
</dbReference>
<dbReference type="PROSITE" id="PS00518">
    <property type="entry name" value="ZF_RING_1"/>
    <property type="match status" value="1"/>
</dbReference>
<comment type="similarity">
    <text evidence="10">Belongs to the RBR family. RNF14 subfamily.</text>
</comment>
<keyword evidence="9" id="KW-0862">Zinc</keyword>
<dbReference type="PROSITE" id="PS50908">
    <property type="entry name" value="RWD"/>
    <property type="match status" value="1"/>
</dbReference>
<accession>A0A084AWW8</accession>